<evidence type="ECO:0000313" key="14">
    <source>
        <dbReference type="EMBL" id="SKA66288.1"/>
    </source>
</evidence>
<dbReference type="FunFam" id="3.10.20.340:FF:000001">
    <property type="entry name" value="Arginine biosynthesis bifunctional protein ArgJ, chloroplastic"/>
    <property type="match status" value="1"/>
</dbReference>
<feature type="site" description="Involved in the stabilization of negative charge on the oxyanion by the formation of the oxyanion hole" evidence="13">
    <location>
        <position position="122"/>
    </location>
</feature>
<dbReference type="GO" id="GO:0004358">
    <property type="term" value="F:L-glutamate N-acetyltransferase activity, acting on acetyl-L-ornithine as donor"/>
    <property type="evidence" value="ECO:0007669"/>
    <property type="project" value="UniProtKB-UniRule"/>
</dbReference>
<evidence type="ECO:0000256" key="12">
    <source>
        <dbReference type="ARBA" id="ARBA00054976"/>
    </source>
</evidence>
<dbReference type="GO" id="GO:0006592">
    <property type="term" value="P:ornithine biosynthetic process"/>
    <property type="evidence" value="ECO:0007669"/>
    <property type="project" value="TreeGrafter"/>
</dbReference>
<accession>A0A1T4VN49</accession>
<evidence type="ECO:0000256" key="2">
    <source>
        <dbReference type="ARBA" id="ARBA00006774"/>
    </source>
</evidence>
<feature type="binding site" evidence="13">
    <location>
        <position position="186"/>
    </location>
    <ligand>
        <name>substrate</name>
    </ligand>
</feature>
<dbReference type="AlphaFoldDB" id="A0A1T4VN49"/>
<evidence type="ECO:0000313" key="15">
    <source>
        <dbReference type="Proteomes" id="UP000190814"/>
    </source>
</evidence>
<dbReference type="HAMAP" id="MF_01106">
    <property type="entry name" value="ArgJ"/>
    <property type="match status" value="1"/>
</dbReference>
<gene>
    <name evidence="13" type="primary">argJ</name>
    <name evidence="14" type="ORF">SAMN02745111_01273</name>
</gene>
<dbReference type="RefSeq" id="WP_078766138.1">
    <property type="nucleotide sequence ID" value="NZ_FUXZ01000007.1"/>
</dbReference>
<feature type="binding site" evidence="13">
    <location>
        <position position="160"/>
    </location>
    <ligand>
        <name>substrate</name>
    </ligand>
</feature>
<evidence type="ECO:0000256" key="3">
    <source>
        <dbReference type="ARBA" id="ARBA00011475"/>
    </source>
</evidence>
<proteinExistence type="inferred from homology"/>
<dbReference type="FunFam" id="3.60.70.12:FF:000001">
    <property type="entry name" value="Arginine biosynthesis bifunctional protein ArgJ, chloroplastic"/>
    <property type="match status" value="1"/>
</dbReference>
<feature type="chain" id="PRO_5023529884" description="Arginine biosynthesis bifunctional protein ArgJ beta chain" evidence="13">
    <location>
        <begin position="197"/>
        <end position="414"/>
    </location>
</feature>
<keyword evidence="6 13" id="KW-0808">Transferase</keyword>
<comment type="catalytic activity">
    <reaction evidence="10 13">
        <text>L-glutamate + acetyl-CoA = N-acetyl-L-glutamate + CoA + H(+)</text>
        <dbReference type="Rhea" id="RHEA:24292"/>
        <dbReference type="ChEBI" id="CHEBI:15378"/>
        <dbReference type="ChEBI" id="CHEBI:29985"/>
        <dbReference type="ChEBI" id="CHEBI:44337"/>
        <dbReference type="ChEBI" id="CHEBI:57287"/>
        <dbReference type="ChEBI" id="CHEBI:57288"/>
        <dbReference type="EC" id="2.3.1.1"/>
    </reaction>
</comment>
<dbReference type="EC" id="2.3.1.1" evidence="13"/>
<evidence type="ECO:0000256" key="6">
    <source>
        <dbReference type="ARBA" id="ARBA00022679"/>
    </source>
</evidence>
<dbReference type="CDD" id="cd02152">
    <property type="entry name" value="OAT"/>
    <property type="match status" value="1"/>
</dbReference>
<dbReference type="PANTHER" id="PTHR23100">
    <property type="entry name" value="ARGININE BIOSYNTHESIS BIFUNCTIONAL PROTEIN ARGJ"/>
    <property type="match status" value="1"/>
</dbReference>
<comment type="function">
    <text evidence="12 13">Catalyzes two activities which are involved in the cyclic version of arginine biosynthesis: the synthesis of N-acetylglutamate from glutamate and acetyl-CoA as the acetyl donor, and of ornithine by transacetylation between N(2)-acetylornithine and glutamate.</text>
</comment>
<comment type="pathway">
    <text evidence="13">Amino-acid biosynthesis; L-arginine biosynthesis; L-ornithine and N-acetyl-L-glutamate from L-glutamate and N(2)-acetyl-L-ornithine (cyclic): step 1/1.</text>
</comment>
<feature type="active site" description="Nucleophile" evidence="13">
    <location>
        <position position="197"/>
    </location>
</feature>
<dbReference type="GO" id="GO:0005737">
    <property type="term" value="C:cytoplasm"/>
    <property type="evidence" value="ECO:0007669"/>
    <property type="project" value="UniProtKB-SubCell"/>
</dbReference>
<dbReference type="InterPro" id="IPR042195">
    <property type="entry name" value="ArgJ_beta_C"/>
</dbReference>
<feature type="binding site" evidence="13">
    <location>
        <position position="197"/>
    </location>
    <ligand>
        <name>substrate</name>
    </ligand>
</feature>
<organism evidence="14 15">
    <name type="scientific">Eubacterium uniforme</name>
    <dbReference type="NCBI Taxonomy" id="39495"/>
    <lineage>
        <taxon>Bacteria</taxon>
        <taxon>Bacillati</taxon>
        <taxon>Bacillota</taxon>
        <taxon>Clostridia</taxon>
        <taxon>Eubacteriales</taxon>
        <taxon>Eubacteriaceae</taxon>
        <taxon>Eubacterium</taxon>
    </lineage>
</organism>
<feature type="chain" id="PRO_5023529883" description="Arginine biosynthesis bifunctional protein ArgJ alpha chain" evidence="13">
    <location>
        <begin position="1"/>
        <end position="196"/>
    </location>
</feature>
<keyword evidence="7 13" id="KW-0068">Autocatalytic cleavage</keyword>
<keyword evidence="9 13" id="KW-0012">Acyltransferase</keyword>
<protein>
    <recommendedName>
        <fullName evidence="13">Arginine biosynthesis bifunctional protein ArgJ</fullName>
    </recommendedName>
    <domain>
        <recommendedName>
            <fullName evidence="13">Glutamate N-acetyltransferase</fullName>
            <ecNumber evidence="13">2.3.1.35</ecNumber>
        </recommendedName>
        <alternativeName>
            <fullName evidence="13">Ornithine acetyltransferase</fullName>
            <shortName evidence="13">OATase</shortName>
        </alternativeName>
        <alternativeName>
            <fullName evidence="13">Ornithine transacetylase</fullName>
        </alternativeName>
    </domain>
    <domain>
        <recommendedName>
            <fullName evidence="13">Amino-acid acetyltransferase</fullName>
            <ecNumber evidence="13">2.3.1.1</ecNumber>
        </recommendedName>
        <alternativeName>
            <fullName evidence="13">N-acetylglutamate synthase</fullName>
            <shortName evidence="13">AGSase</shortName>
        </alternativeName>
    </domain>
    <component>
        <recommendedName>
            <fullName evidence="13">Arginine biosynthesis bifunctional protein ArgJ alpha chain</fullName>
        </recommendedName>
    </component>
    <component>
        <recommendedName>
            <fullName evidence="13">Arginine biosynthesis bifunctional protein ArgJ beta chain</fullName>
        </recommendedName>
    </component>
</protein>
<dbReference type="OrthoDB" id="9804242at2"/>
<dbReference type="PANTHER" id="PTHR23100:SF0">
    <property type="entry name" value="ARGININE BIOSYNTHESIS BIFUNCTIONAL PROTEIN ARGJ, MITOCHONDRIAL"/>
    <property type="match status" value="1"/>
</dbReference>
<dbReference type="SUPFAM" id="SSF56266">
    <property type="entry name" value="DmpA/ArgJ-like"/>
    <property type="match status" value="1"/>
</dbReference>
<feature type="binding site" evidence="13">
    <location>
        <position position="409"/>
    </location>
    <ligand>
        <name>substrate</name>
    </ligand>
</feature>
<comment type="pathway">
    <text evidence="13">Amino-acid biosynthesis; L-arginine biosynthesis; N(2)-acetyl-L-ornithine from L-glutamate: step 1/4.</text>
</comment>
<dbReference type="Proteomes" id="UP000190814">
    <property type="component" value="Unassembled WGS sequence"/>
</dbReference>
<comment type="caution">
    <text evidence="13">Lacks conserved residue(s) required for the propagation of feature annotation.</text>
</comment>
<evidence type="ECO:0000256" key="1">
    <source>
        <dbReference type="ARBA" id="ARBA00004496"/>
    </source>
</evidence>
<keyword evidence="13" id="KW-0963">Cytoplasm</keyword>
<dbReference type="GO" id="GO:0006526">
    <property type="term" value="P:L-arginine biosynthetic process"/>
    <property type="evidence" value="ECO:0007669"/>
    <property type="project" value="UniProtKB-UniRule"/>
</dbReference>
<evidence type="ECO:0000256" key="7">
    <source>
        <dbReference type="ARBA" id="ARBA00022813"/>
    </source>
</evidence>
<dbReference type="GO" id="GO:0004042">
    <property type="term" value="F:L-glutamate N-acetyltransferase activity"/>
    <property type="evidence" value="ECO:0007669"/>
    <property type="project" value="UniProtKB-UniRule"/>
</dbReference>
<dbReference type="NCBIfam" id="TIGR00120">
    <property type="entry name" value="ArgJ"/>
    <property type="match status" value="1"/>
</dbReference>
<evidence type="ECO:0000256" key="11">
    <source>
        <dbReference type="ARBA" id="ARBA00049439"/>
    </source>
</evidence>
<comment type="catalytic activity">
    <reaction evidence="11 13">
        <text>N(2)-acetyl-L-ornithine + L-glutamate = N-acetyl-L-glutamate + L-ornithine</text>
        <dbReference type="Rhea" id="RHEA:15349"/>
        <dbReference type="ChEBI" id="CHEBI:29985"/>
        <dbReference type="ChEBI" id="CHEBI:44337"/>
        <dbReference type="ChEBI" id="CHEBI:46911"/>
        <dbReference type="ChEBI" id="CHEBI:57805"/>
        <dbReference type="EC" id="2.3.1.35"/>
    </reaction>
</comment>
<evidence type="ECO:0000256" key="4">
    <source>
        <dbReference type="ARBA" id="ARBA00022571"/>
    </source>
</evidence>
<comment type="subunit">
    <text evidence="3 13">Heterotetramer of two alpha and two beta chains.</text>
</comment>
<evidence type="ECO:0000256" key="13">
    <source>
        <dbReference type="HAMAP-Rule" id="MF_01106"/>
    </source>
</evidence>
<dbReference type="STRING" id="39495.SAMN02745111_01273"/>
<dbReference type="InterPro" id="IPR002813">
    <property type="entry name" value="Arg_biosynth_ArgJ"/>
</dbReference>
<keyword evidence="4 13" id="KW-0055">Arginine biosynthesis</keyword>
<dbReference type="InterPro" id="IPR016117">
    <property type="entry name" value="ArgJ-like_dom_sf"/>
</dbReference>
<keyword evidence="15" id="KW-1185">Reference proteome</keyword>
<feature type="binding site" evidence="13">
    <location>
        <position position="414"/>
    </location>
    <ligand>
        <name>substrate</name>
    </ligand>
</feature>
<dbReference type="Gene3D" id="3.10.20.340">
    <property type="entry name" value="ArgJ beta chain, C-terminal domain"/>
    <property type="match status" value="1"/>
</dbReference>
<dbReference type="Pfam" id="PF01960">
    <property type="entry name" value="ArgJ"/>
    <property type="match status" value="1"/>
</dbReference>
<keyword evidence="5 13" id="KW-0028">Amino-acid biosynthesis</keyword>
<feature type="site" description="Involved in the stabilization of negative charge on the oxyanion by the formation of the oxyanion hole" evidence="13">
    <location>
        <position position="121"/>
    </location>
</feature>
<feature type="binding site" evidence="13">
    <location>
        <position position="283"/>
    </location>
    <ligand>
        <name>substrate</name>
    </ligand>
</feature>
<dbReference type="EMBL" id="FUXZ01000007">
    <property type="protein sequence ID" value="SKA66288.1"/>
    <property type="molecule type" value="Genomic_DNA"/>
</dbReference>
<evidence type="ECO:0000256" key="5">
    <source>
        <dbReference type="ARBA" id="ARBA00022605"/>
    </source>
</evidence>
<evidence type="ECO:0000256" key="9">
    <source>
        <dbReference type="ARBA" id="ARBA00023315"/>
    </source>
</evidence>
<sequence length="414" mass="43843">MEIIKGGVTAASGFKAAGAYAGFKKLKDNQFKEEINDMAMVVSDKPCNIAGTFTTNVVKAAPVQWDMDVVYNNKVAKAVVVNSGIANAATGAEGMKACDDTAKIVADAFGIDKKEVLIGSTGVIGYEIPMEKIDKGVGLLKEKLSDTIEAGTIASKAIMTTDTVNKEVAVKVIIDGKEVTIGGMCKGSGMIHPNMCTMLCYITTDANITSEMLQKALSSVVPDTFNMVSVDGDTSTNDTVLVLANGEAGNKAIDSENDDYKTFAEALLYVCTEFSKKMAGDGEGATALFEVTVKGAKSKDEAKVLAKSVVSSSLVKAMIYGHDANSGRILCALGYSGVKFDPEKVDLFFESKVGKIQIAKDGKVLSIDEDFATKILSEEAVTAICDMKMGEAEATAWGCDLTYDYVKINGDYRS</sequence>
<dbReference type="Gene3D" id="3.60.70.12">
    <property type="entry name" value="L-amino peptidase D-ALA esterase/amidase"/>
    <property type="match status" value="1"/>
</dbReference>
<evidence type="ECO:0000256" key="8">
    <source>
        <dbReference type="ARBA" id="ARBA00023268"/>
    </source>
</evidence>
<dbReference type="NCBIfam" id="NF003802">
    <property type="entry name" value="PRK05388.1"/>
    <property type="match status" value="1"/>
</dbReference>
<dbReference type="Gene3D" id="3.30.2330.10">
    <property type="entry name" value="arginine biosynthesis bifunctional protein suprefamily"/>
    <property type="match status" value="1"/>
</dbReference>
<name>A0A1T4VN49_9FIRM</name>
<comment type="subcellular location">
    <subcellularLocation>
        <location evidence="1 13">Cytoplasm</location>
    </subcellularLocation>
</comment>
<comment type="similarity">
    <text evidence="2 13">Belongs to the ArgJ family.</text>
</comment>
<dbReference type="EC" id="2.3.1.35" evidence="13"/>
<keyword evidence="8 13" id="KW-0511">Multifunctional enzyme</keyword>
<dbReference type="UniPathway" id="UPA00068">
    <property type="reaction ID" value="UER00106"/>
</dbReference>
<evidence type="ECO:0000256" key="10">
    <source>
        <dbReference type="ARBA" id="ARBA00048372"/>
    </source>
</evidence>
<reference evidence="14 15" key="1">
    <citation type="submission" date="2017-02" db="EMBL/GenBank/DDBJ databases">
        <authorList>
            <person name="Peterson S.W."/>
        </authorList>
    </citation>
    <scope>NUCLEOTIDE SEQUENCE [LARGE SCALE GENOMIC DNA]</scope>
    <source>
        <strain evidence="14 15">ATCC 35992</strain>
    </source>
</reference>
<dbReference type="FunFam" id="3.30.2330.10:FF:000001">
    <property type="entry name" value="Arginine biosynthesis bifunctional protein ArgJ, mitochondrial"/>
    <property type="match status" value="1"/>
</dbReference>